<evidence type="ECO:0008006" key="5">
    <source>
        <dbReference type="Google" id="ProtNLM"/>
    </source>
</evidence>
<protein>
    <recommendedName>
        <fullName evidence="5">Porin</fullName>
    </recommendedName>
</protein>
<sequence length="122" mass="13321">MKTIITILGIGAILLSYTPTTRAQSNNPQIGETTLSGDSLKTVEGRSINKDNYSTYTDDPKSSSSPTNGIKPYELRRQQQNVEVIPGVSIPVNSDLPKSENPLENTLEGDKREEGFKLKLGI</sequence>
<dbReference type="RefSeq" id="WP_124145578.1">
    <property type="nucleotide sequence ID" value="NZ_CAWOKI010000098.1"/>
</dbReference>
<gene>
    <name evidence="3" type="ORF">D5R40_11910</name>
</gene>
<dbReference type="OrthoDB" id="463482at2"/>
<feature type="compositionally biased region" description="Polar residues" evidence="1">
    <location>
        <begin position="50"/>
        <end position="68"/>
    </location>
</feature>
<feature type="region of interest" description="Disordered" evidence="1">
    <location>
        <begin position="87"/>
        <end position="122"/>
    </location>
</feature>
<feature type="compositionally biased region" description="Polar residues" evidence="1">
    <location>
        <begin position="21"/>
        <end position="39"/>
    </location>
</feature>
<organism evidence="3 4">
    <name type="scientific">Okeania hirsuta</name>
    <dbReference type="NCBI Taxonomy" id="1458930"/>
    <lineage>
        <taxon>Bacteria</taxon>
        <taxon>Bacillati</taxon>
        <taxon>Cyanobacteriota</taxon>
        <taxon>Cyanophyceae</taxon>
        <taxon>Oscillatoriophycideae</taxon>
        <taxon>Oscillatoriales</taxon>
        <taxon>Microcoleaceae</taxon>
        <taxon>Okeania</taxon>
    </lineage>
</organism>
<keyword evidence="4" id="KW-1185">Reference proteome</keyword>
<evidence type="ECO:0000256" key="2">
    <source>
        <dbReference type="SAM" id="SignalP"/>
    </source>
</evidence>
<feature type="region of interest" description="Disordered" evidence="1">
    <location>
        <begin position="21"/>
        <end position="73"/>
    </location>
</feature>
<evidence type="ECO:0000313" key="3">
    <source>
        <dbReference type="EMBL" id="RQH44258.1"/>
    </source>
</evidence>
<keyword evidence="2" id="KW-0732">Signal</keyword>
<feature type="chain" id="PRO_5018313616" description="Porin" evidence="2">
    <location>
        <begin position="24"/>
        <end position="122"/>
    </location>
</feature>
<comment type="caution">
    <text evidence="3">The sequence shown here is derived from an EMBL/GenBank/DDBJ whole genome shotgun (WGS) entry which is preliminary data.</text>
</comment>
<feature type="compositionally biased region" description="Basic and acidic residues" evidence="1">
    <location>
        <begin position="108"/>
        <end position="122"/>
    </location>
</feature>
<proteinExistence type="predicted"/>
<name>A0A3N6RIH4_9CYAN</name>
<evidence type="ECO:0000313" key="4">
    <source>
        <dbReference type="Proteomes" id="UP000269154"/>
    </source>
</evidence>
<reference evidence="3 4" key="1">
    <citation type="journal article" date="2018" name="ACS Chem. Biol.">
        <title>Ketoreductase domain dysfunction expands chemodiversity: malyngamide biosynthesis in the cyanobacterium Okeania hirsuta.</title>
        <authorList>
            <person name="Moss N.A."/>
            <person name="Leao T."/>
            <person name="Rankin M."/>
            <person name="McCullough T.M."/>
            <person name="Qu P."/>
            <person name="Korobeynikov A."/>
            <person name="Smith J.L."/>
            <person name="Gerwick L."/>
            <person name="Gerwick W.H."/>
        </authorList>
    </citation>
    <scope>NUCLEOTIDE SEQUENCE [LARGE SCALE GENOMIC DNA]</scope>
    <source>
        <strain evidence="3 4">PAB10Feb10-1</strain>
    </source>
</reference>
<dbReference type="EMBL" id="RCBY01000054">
    <property type="protein sequence ID" value="RQH44258.1"/>
    <property type="molecule type" value="Genomic_DNA"/>
</dbReference>
<feature type="signal peptide" evidence="2">
    <location>
        <begin position="1"/>
        <end position="23"/>
    </location>
</feature>
<dbReference type="AlphaFoldDB" id="A0A3N6RIH4"/>
<dbReference type="Proteomes" id="UP000269154">
    <property type="component" value="Unassembled WGS sequence"/>
</dbReference>
<accession>A0A3N6RIH4</accession>
<evidence type="ECO:0000256" key="1">
    <source>
        <dbReference type="SAM" id="MobiDB-lite"/>
    </source>
</evidence>